<evidence type="ECO:0000256" key="2">
    <source>
        <dbReference type="ARBA" id="ARBA00004141"/>
    </source>
</evidence>
<feature type="transmembrane region" description="Helical" evidence="10">
    <location>
        <begin position="63"/>
        <end position="81"/>
    </location>
</feature>
<keyword evidence="5 9" id="KW-0297">G-protein coupled receptor</keyword>
<keyword evidence="6 10" id="KW-0472">Membrane</keyword>
<dbReference type="GO" id="GO:0004930">
    <property type="term" value="F:G protein-coupled receptor activity"/>
    <property type="evidence" value="ECO:0007669"/>
    <property type="project" value="UniProtKB-KW"/>
</dbReference>
<feature type="transmembrane region" description="Helical" evidence="10">
    <location>
        <begin position="276"/>
        <end position="295"/>
    </location>
</feature>
<feature type="domain" description="G-protein coupled receptors family 1 profile" evidence="11">
    <location>
        <begin position="44"/>
        <end position="293"/>
    </location>
</feature>
<dbReference type="PROSITE" id="PS50262">
    <property type="entry name" value="G_PROTEIN_RECEP_F1_2"/>
    <property type="match status" value="1"/>
</dbReference>
<feature type="transmembrane region" description="Helical" evidence="10">
    <location>
        <begin position="240"/>
        <end position="264"/>
    </location>
</feature>
<dbReference type="OrthoDB" id="9011197at2759"/>
<organism evidence="12 13">
    <name type="scientific">Odocoileus virginianus</name>
    <name type="common">White-tailed deer</name>
    <dbReference type="NCBI Taxonomy" id="9874"/>
    <lineage>
        <taxon>Eukaryota</taxon>
        <taxon>Metazoa</taxon>
        <taxon>Chordata</taxon>
        <taxon>Craniata</taxon>
        <taxon>Vertebrata</taxon>
        <taxon>Euteleostomi</taxon>
        <taxon>Mammalia</taxon>
        <taxon>Eutheria</taxon>
        <taxon>Laurasiatheria</taxon>
        <taxon>Artiodactyla</taxon>
        <taxon>Ruminantia</taxon>
        <taxon>Pecora</taxon>
        <taxon>Cervidae</taxon>
        <taxon>Odocoileinae</taxon>
        <taxon>Odocoileus</taxon>
    </lineage>
</organism>
<comment type="subcellular location">
    <subcellularLocation>
        <location evidence="10">Cell membrane</location>
        <topology evidence="10">Multi-pass membrane protein</topology>
    </subcellularLocation>
    <subcellularLocation>
        <location evidence="2">Membrane</location>
        <topology evidence="2">Multi-pass membrane protein</topology>
    </subcellularLocation>
</comment>
<evidence type="ECO:0000256" key="9">
    <source>
        <dbReference type="RuleBase" id="RU000688"/>
    </source>
</evidence>
<dbReference type="GO" id="GO:0004984">
    <property type="term" value="F:olfactory receptor activity"/>
    <property type="evidence" value="ECO:0007669"/>
    <property type="project" value="InterPro"/>
</dbReference>
<dbReference type="InterPro" id="IPR000725">
    <property type="entry name" value="Olfact_rcpt"/>
</dbReference>
<evidence type="ECO:0000256" key="7">
    <source>
        <dbReference type="ARBA" id="ARBA00023170"/>
    </source>
</evidence>
<keyword evidence="3 9" id="KW-0812">Transmembrane</keyword>
<accession>A0A6J0YGF2</accession>
<dbReference type="RefSeq" id="XP_020760181.2">
    <property type="nucleotide sequence ID" value="XM_020904522.2"/>
</dbReference>
<evidence type="ECO:0000313" key="12">
    <source>
        <dbReference type="Proteomes" id="UP001652640"/>
    </source>
</evidence>
<dbReference type="AlphaFoldDB" id="A0A6J0YGF2"/>
<evidence type="ECO:0000256" key="6">
    <source>
        <dbReference type="ARBA" id="ARBA00023136"/>
    </source>
</evidence>
<dbReference type="PRINTS" id="PR00245">
    <property type="entry name" value="OLFACTORYR"/>
</dbReference>
<dbReference type="Pfam" id="PF13853">
    <property type="entry name" value="7tm_4"/>
    <property type="match status" value="1"/>
</dbReference>
<evidence type="ECO:0000313" key="13">
    <source>
        <dbReference type="RefSeq" id="XP_020760181.2"/>
    </source>
</evidence>
<dbReference type="Proteomes" id="UP001652640">
    <property type="component" value="Chromosome 10"/>
</dbReference>
<sequence length="323" mass="37087">MAWLDKHNLTLLKEFILAGITDLPELQEPLFGLFLIVYLGSVGGNLGLVILTMIDSRLQTPMYFFLRHLAFTDLGYSTAVGPKMLVNFAVDQRTISYHWCATQLTLFSMFIISEIFILSAMAYDRYVAICNPLLYTSIMSQRLCHRLVAIPYLYSLFLSLLTVIKIFISSFCGHNIIKHFYCDSLPLISLLCSDTREIKWIILIFSIFNLVSSLLIVLVSYILILVAIFRMKSGESRHKAFSTCASHLSVIIIFYGTLFFMYVQPKSSHSFDTDKMASLFYTLVIPMLNPMIYSLRNKEVKNALSRNWKIRANILFKIHSRIC</sequence>
<dbReference type="KEGG" id="ovr:110144582"/>
<evidence type="ECO:0000256" key="5">
    <source>
        <dbReference type="ARBA" id="ARBA00023040"/>
    </source>
</evidence>
<comment type="function">
    <text evidence="1">Putative odorant or sperm cell receptor.</text>
</comment>
<feature type="transmembrane region" description="Helical" evidence="10">
    <location>
        <begin position="101"/>
        <end position="123"/>
    </location>
</feature>
<keyword evidence="8 9" id="KW-0807">Transducer</keyword>
<keyword evidence="4 10" id="KW-1133">Transmembrane helix</keyword>
<evidence type="ECO:0000256" key="10">
    <source>
        <dbReference type="RuleBase" id="RU363047"/>
    </source>
</evidence>
<comment type="similarity">
    <text evidence="9">Belongs to the G-protein coupled receptor 1 family.</text>
</comment>
<evidence type="ECO:0000259" key="11">
    <source>
        <dbReference type="PROSITE" id="PS50262"/>
    </source>
</evidence>
<reference evidence="12" key="1">
    <citation type="journal article" date="2022" name="J. Hered.">
        <title>A De Novo Chromosome-Level Genome Assembly of the White-Tailed Deer, Odocoileus Virginianus.</title>
        <authorList>
            <person name="London E.W."/>
            <person name="Roca A.L."/>
            <person name="Novakofski J.E."/>
            <person name="Mateus-Pinilla N.E."/>
        </authorList>
    </citation>
    <scope>NUCLEOTIDE SEQUENCE [LARGE SCALE GENOMIC DNA]</scope>
</reference>
<gene>
    <name evidence="13" type="primary">LOC110144582</name>
</gene>
<dbReference type="CDD" id="cd15413">
    <property type="entry name" value="7tmA_OR8K-like"/>
    <property type="match status" value="1"/>
</dbReference>
<protein>
    <recommendedName>
        <fullName evidence="10">Olfactory receptor</fullName>
    </recommendedName>
</protein>
<dbReference type="Gene3D" id="1.20.1070.10">
    <property type="entry name" value="Rhodopsin 7-helix transmembrane proteins"/>
    <property type="match status" value="1"/>
</dbReference>
<dbReference type="InterPro" id="IPR000276">
    <property type="entry name" value="GPCR_Rhodpsn"/>
</dbReference>
<dbReference type="InterPro" id="IPR017452">
    <property type="entry name" value="GPCR_Rhodpsn_7TM"/>
</dbReference>
<dbReference type="GeneID" id="110144582"/>
<dbReference type="PANTHER" id="PTHR48018">
    <property type="entry name" value="OLFACTORY RECEPTOR"/>
    <property type="match status" value="1"/>
</dbReference>
<dbReference type="InParanoid" id="A0A6J0YGF2"/>
<keyword evidence="10" id="KW-0716">Sensory transduction</keyword>
<dbReference type="GO" id="GO:0005886">
    <property type="term" value="C:plasma membrane"/>
    <property type="evidence" value="ECO:0007669"/>
    <property type="project" value="UniProtKB-SubCell"/>
</dbReference>
<keyword evidence="7 9" id="KW-0675">Receptor</keyword>
<evidence type="ECO:0000256" key="4">
    <source>
        <dbReference type="ARBA" id="ARBA00022989"/>
    </source>
</evidence>
<feature type="transmembrane region" description="Helical" evidence="10">
    <location>
        <begin position="143"/>
        <end position="168"/>
    </location>
</feature>
<keyword evidence="10" id="KW-1003">Cell membrane</keyword>
<dbReference type="SUPFAM" id="SSF81321">
    <property type="entry name" value="Family A G protein-coupled receptor-like"/>
    <property type="match status" value="1"/>
</dbReference>
<keyword evidence="12" id="KW-1185">Reference proteome</keyword>
<name>A0A6J0YGF2_ODOVR</name>
<reference evidence="13" key="2">
    <citation type="submission" date="2025-08" db="UniProtKB">
        <authorList>
            <consortium name="RefSeq"/>
        </authorList>
    </citation>
    <scope>IDENTIFICATION</scope>
    <source>
        <tissue evidence="13">Tongue muscle</tissue>
    </source>
</reference>
<evidence type="ECO:0000256" key="3">
    <source>
        <dbReference type="ARBA" id="ARBA00022692"/>
    </source>
</evidence>
<feature type="transmembrane region" description="Helical" evidence="10">
    <location>
        <begin position="200"/>
        <end position="228"/>
    </location>
</feature>
<dbReference type="PROSITE" id="PS00237">
    <property type="entry name" value="G_PROTEIN_RECEP_F1_1"/>
    <property type="match status" value="1"/>
</dbReference>
<keyword evidence="10" id="KW-0552">Olfaction</keyword>
<dbReference type="PRINTS" id="PR00237">
    <property type="entry name" value="GPCRRHODOPSN"/>
</dbReference>
<feature type="transmembrane region" description="Helical" evidence="10">
    <location>
        <begin position="30"/>
        <end position="51"/>
    </location>
</feature>
<evidence type="ECO:0000256" key="8">
    <source>
        <dbReference type="ARBA" id="ARBA00023224"/>
    </source>
</evidence>
<evidence type="ECO:0000256" key="1">
    <source>
        <dbReference type="ARBA" id="ARBA00003929"/>
    </source>
</evidence>
<proteinExistence type="inferred from homology"/>